<dbReference type="GO" id="GO:0003700">
    <property type="term" value="F:DNA-binding transcription factor activity"/>
    <property type="evidence" value="ECO:0007669"/>
    <property type="project" value="InterPro"/>
</dbReference>
<organism evidence="3 4">
    <name type="scientific">Cedecea neteri</name>
    <dbReference type="NCBI Taxonomy" id="158822"/>
    <lineage>
        <taxon>Bacteria</taxon>
        <taxon>Pseudomonadati</taxon>
        <taxon>Pseudomonadota</taxon>
        <taxon>Gammaproteobacteria</taxon>
        <taxon>Enterobacterales</taxon>
        <taxon>Enterobacteriaceae</taxon>
        <taxon>Cedecea</taxon>
    </lineage>
</organism>
<dbReference type="Pfam" id="PF04545">
    <property type="entry name" value="Sigma70_r4"/>
    <property type="match status" value="1"/>
</dbReference>
<dbReference type="NCBIfam" id="TIGR02937">
    <property type="entry name" value="sigma70-ECF"/>
    <property type="match status" value="1"/>
</dbReference>
<evidence type="ECO:0000313" key="3">
    <source>
        <dbReference type="EMBL" id="SQA98924.1"/>
    </source>
</evidence>
<dbReference type="SUPFAM" id="SSF88659">
    <property type="entry name" value="Sigma3 and sigma4 domains of RNA polymerase sigma factors"/>
    <property type="match status" value="1"/>
</dbReference>
<dbReference type="InterPro" id="IPR036388">
    <property type="entry name" value="WH-like_DNA-bd_sf"/>
</dbReference>
<dbReference type="PROSITE" id="PS00716">
    <property type="entry name" value="SIGMA70_2"/>
    <property type="match status" value="1"/>
</dbReference>
<dbReference type="InterPro" id="IPR014284">
    <property type="entry name" value="RNA_pol_sigma-70_dom"/>
</dbReference>
<dbReference type="EMBL" id="UAVU01000003">
    <property type="protein sequence ID" value="SQA98924.1"/>
    <property type="molecule type" value="Genomic_DNA"/>
</dbReference>
<dbReference type="PRINTS" id="PR00046">
    <property type="entry name" value="SIGMA70FCT"/>
</dbReference>
<evidence type="ECO:0000313" key="4">
    <source>
        <dbReference type="Proteomes" id="UP000251197"/>
    </source>
</evidence>
<gene>
    <name evidence="3" type="primary">rpoH_4</name>
    <name evidence="3" type="ORF">NCTC12120_02823</name>
</gene>
<proteinExistence type="inferred from homology"/>
<dbReference type="AlphaFoldDB" id="A0A2X2T3N5"/>
<evidence type="ECO:0000259" key="2">
    <source>
        <dbReference type="PROSITE" id="PS00716"/>
    </source>
</evidence>
<sequence length="56" mass="6530">MQGLDERSQQIIRARWLDEDNKSTLQELADRYGVSAERVRQLEKNAMKKLRAAIEA</sequence>
<dbReference type="InterPro" id="IPR013324">
    <property type="entry name" value="RNA_pol_sigma_r3/r4-like"/>
</dbReference>
<feature type="domain" description="RNA polymerase sigma-70" evidence="2">
    <location>
        <begin position="24"/>
        <end position="50"/>
    </location>
</feature>
<evidence type="ECO:0000256" key="1">
    <source>
        <dbReference type="ARBA" id="ARBA00007788"/>
    </source>
</evidence>
<dbReference type="STRING" id="158822.LH23_04090"/>
<dbReference type="GO" id="GO:0006352">
    <property type="term" value="P:DNA-templated transcription initiation"/>
    <property type="evidence" value="ECO:0007669"/>
    <property type="project" value="InterPro"/>
</dbReference>
<dbReference type="InterPro" id="IPR050813">
    <property type="entry name" value="Sigma-70_Factor"/>
</dbReference>
<dbReference type="PANTHER" id="PTHR30376">
    <property type="entry name" value="SIGMA FACTOR RPOH HEAT SHOCK RELATED"/>
    <property type="match status" value="1"/>
</dbReference>
<dbReference type="Proteomes" id="UP000251197">
    <property type="component" value="Unassembled WGS sequence"/>
</dbReference>
<dbReference type="Gene3D" id="1.10.10.10">
    <property type="entry name" value="Winged helix-like DNA-binding domain superfamily/Winged helix DNA-binding domain"/>
    <property type="match status" value="1"/>
</dbReference>
<dbReference type="PANTHER" id="PTHR30376:SF3">
    <property type="entry name" value="RNA POLYMERASE SIGMA FACTOR RPOH"/>
    <property type="match status" value="1"/>
</dbReference>
<comment type="similarity">
    <text evidence="1">Belongs to the sigma-70 factor family.</text>
</comment>
<accession>A0A2X2T3N5</accession>
<keyword evidence="3" id="KW-0346">Stress response</keyword>
<name>A0A2X2T3N5_9ENTR</name>
<protein>
    <submittedName>
        <fullName evidence="3">Heat shock regulatory protein F33.4</fullName>
    </submittedName>
</protein>
<dbReference type="InterPro" id="IPR000943">
    <property type="entry name" value="RNA_pol_sigma70"/>
</dbReference>
<dbReference type="InterPro" id="IPR007630">
    <property type="entry name" value="RNA_pol_sigma70_r4"/>
</dbReference>
<reference evidence="3 4" key="1">
    <citation type="submission" date="2018-06" db="EMBL/GenBank/DDBJ databases">
        <authorList>
            <consortium name="Pathogen Informatics"/>
            <person name="Doyle S."/>
        </authorList>
    </citation>
    <scope>NUCLEOTIDE SEQUENCE [LARGE SCALE GENOMIC DNA]</scope>
    <source>
        <strain evidence="3 4">NCTC12120</strain>
    </source>
</reference>
<dbReference type="FunFam" id="1.10.10.10:FF:000285">
    <property type="entry name" value="RNA polymerase sigma factor RpoH"/>
    <property type="match status" value="1"/>
</dbReference>